<protein>
    <submittedName>
        <fullName evidence="1">Uncharacterized protein</fullName>
    </submittedName>
</protein>
<dbReference type="Proteomes" id="UP000509346">
    <property type="component" value="Chromosome"/>
</dbReference>
<dbReference type="EMBL" id="CP058909">
    <property type="protein sequence ID" value="QLH81751.1"/>
    <property type="molecule type" value="Genomic_DNA"/>
</dbReference>
<dbReference type="KEGG" id="hpel:HZS54_08975"/>
<evidence type="ECO:0000313" key="1">
    <source>
        <dbReference type="EMBL" id="QLH81751.1"/>
    </source>
</evidence>
<dbReference type="AlphaFoldDB" id="A0A7D5T363"/>
<proteinExistence type="predicted"/>
<evidence type="ECO:0000313" key="2">
    <source>
        <dbReference type="Proteomes" id="UP000509346"/>
    </source>
</evidence>
<sequence length="427" mass="46445">MDFHALDSAVRTDTWLSNEEEVDKSLVFNGSVNPWDPDSDDDGLTDGQEVHGVTEAVSADLVEMDESVSYDTDPTDPDTDGDGYWDGWIGVYGVDWSDNVVLYQEHLPGGISGDQMVSEQADIHNVTGTNTPGADIFDNGTKFHSAVHVGERHWNTVPTSRSDDPDTSLGIEVDYLRGHDPQQITNNQNESVLELAKENYRLYGIDLNFSISDELAKPDLRDVCRASNENNCKFDPTVGNITPDTFNANELSRVEGEFHDNESKLHLLFVNQYNDPPTELPKFYPHDLFVEEGVPGVAGHTGSPAMITALETNPAFGVPYGAVIFTDSTGGTSDTYAVLMEEIGHTLGAGYADDKVGKIAECYSGGDCYGIGIGGGTDQTPEQIRFGKTASDEWSVMATSPRSIDGFYAFSVEEISTIDTDDIPSHG</sequence>
<organism evidence="1 2">
    <name type="scientific">Halosimplex pelagicum</name>
    <dbReference type="NCBI Taxonomy" id="869886"/>
    <lineage>
        <taxon>Archaea</taxon>
        <taxon>Methanobacteriati</taxon>
        <taxon>Methanobacteriota</taxon>
        <taxon>Stenosarchaea group</taxon>
        <taxon>Halobacteria</taxon>
        <taxon>Halobacteriales</taxon>
        <taxon>Haloarculaceae</taxon>
        <taxon>Halosimplex</taxon>
    </lineage>
</organism>
<keyword evidence="2" id="KW-1185">Reference proteome</keyword>
<name>A0A7D5T363_9EURY</name>
<accession>A0A7D5T363</accession>
<reference evidence="1 2" key="1">
    <citation type="submission" date="2020-07" db="EMBL/GenBank/DDBJ databases">
        <title>Halosimplex litoreum sp. nov. and Halosimplex rubrum sp. nov., isolated from different salt environments.</title>
        <authorList>
            <person name="Cui H."/>
        </authorList>
    </citation>
    <scope>NUCLEOTIDE SEQUENCE [LARGE SCALE GENOMIC DNA]</scope>
    <source>
        <strain evidence="1 2">R2</strain>
    </source>
</reference>
<gene>
    <name evidence="1" type="ORF">HZS54_08975</name>
</gene>
<dbReference type="OrthoDB" id="242758at2157"/>